<evidence type="ECO:0000256" key="1">
    <source>
        <dbReference type="SAM" id="Phobius"/>
    </source>
</evidence>
<keyword evidence="1" id="KW-0472">Membrane</keyword>
<feature type="transmembrane region" description="Helical" evidence="1">
    <location>
        <begin position="20"/>
        <end position="48"/>
    </location>
</feature>
<protein>
    <recommendedName>
        <fullName evidence="4">DUF4190 domain-containing protein</fullName>
    </recommendedName>
</protein>
<gene>
    <name evidence="2" type="ORF">HMPREF0183_1188</name>
</gene>
<dbReference type="AlphaFoldDB" id="D4YMM8"/>
<reference evidence="2 3" key="1">
    <citation type="submission" date="2010-04" db="EMBL/GenBank/DDBJ databases">
        <authorList>
            <person name="Qin X."/>
            <person name="Bachman B."/>
            <person name="Battles P."/>
            <person name="Bell A."/>
            <person name="Bess C."/>
            <person name="Bickham C."/>
            <person name="Chaboub L."/>
            <person name="Chen D."/>
            <person name="Coyle M."/>
            <person name="Deiros D.R."/>
            <person name="Dinh H."/>
            <person name="Forbes L."/>
            <person name="Fowler G."/>
            <person name="Francisco L."/>
            <person name="Fu Q."/>
            <person name="Gubbala S."/>
            <person name="Hale W."/>
            <person name="Han Y."/>
            <person name="Hemphill L."/>
            <person name="Highlander S.K."/>
            <person name="Hirani K."/>
            <person name="Hogues M."/>
            <person name="Jackson L."/>
            <person name="Jakkamsetti A."/>
            <person name="Javaid M."/>
            <person name="Jiang H."/>
            <person name="Korchina V."/>
            <person name="Kovar C."/>
            <person name="Lara F."/>
            <person name="Lee S."/>
            <person name="Mata R."/>
            <person name="Mathew T."/>
            <person name="Moen C."/>
            <person name="Morales K."/>
            <person name="Munidasa M."/>
            <person name="Nazareth L."/>
            <person name="Ngo R."/>
            <person name="Nguyen L."/>
            <person name="Okwuonu G."/>
            <person name="Ongeri F."/>
            <person name="Patil S."/>
            <person name="Petrosino J."/>
            <person name="Pham C."/>
            <person name="Pham P."/>
            <person name="Pu L.-L."/>
            <person name="Puazo M."/>
            <person name="Raj R."/>
            <person name="Reid J."/>
            <person name="Rouhana J."/>
            <person name="Saada N."/>
            <person name="Shang Y."/>
            <person name="Simmons D."/>
            <person name="Thornton R."/>
            <person name="Warren J."/>
            <person name="Weissenberger G."/>
            <person name="Zhang J."/>
            <person name="Zhang L."/>
            <person name="Zhou C."/>
            <person name="Zhu D."/>
            <person name="Muzny D."/>
            <person name="Worley K."/>
            <person name="Gibbs R."/>
        </authorList>
    </citation>
    <scope>NUCLEOTIDE SEQUENCE [LARGE SCALE GENOMIC DNA]</scope>
    <source>
        <strain evidence="2 3">ATCC 49030</strain>
    </source>
</reference>
<accession>D4YMM8</accession>
<dbReference type="STRING" id="585530.HMPREF0183_1188"/>
<comment type="caution">
    <text evidence="2">The sequence shown here is derived from an EMBL/GenBank/DDBJ whole genome shotgun (WGS) entry which is preliminary data.</text>
</comment>
<sequence>MTMAEDSSDKHHEAETNAHNALGIAAFIASMSSLLGFAFIGPIAGIIMGGMARKRSREDGLSDNKFGRWGVTWGIIFLIVNVVVTAVIVGILIMSFAQDPYGAPGPNAPAN</sequence>
<keyword evidence="1" id="KW-0812">Transmembrane</keyword>
<dbReference type="Proteomes" id="UP000005714">
    <property type="component" value="Unassembled WGS sequence"/>
</dbReference>
<evidence type="ECO:0000313" key="2">
    <source>
        <dbReference type="EMBL" id="EFG47546.1"/>
    </source>
</evidence>
<feature type="transmembrane region" description="Helical" evidence="1">
    <location>
        <begin position="69"/>
        <end position="97"/>
    </location>
</feature>
<evidence type="ECO:0008006" key="4">
    <source>
        <dbReference type="Google" id="ProtNLM"/>
    </source>
</evidence>
<evidence type="ECO:0000313" key="3">
    <source>
        <dbReference type="Proteomes" id="UP000005714"/>
    </source>
</evidence>
<dbReference type="EMBL" id="ADNU01000036">
    <property type="protein sequence ID" value="EFG47546.1"/>
    <property type="molecule type" value="Genomic_DNA"/>
</dbReference>
<dbReference type="eggNOG" id="ENOG50344M6">
    <property type="taxonomic scope" value="Bacteria"/>
</dbReference>
<organism evidence="2 3">
    <name type="scientific">Brevibacterium mcbrellneri ATCC 49030</name>
    <dbReference type="NCBI Taxonomy" id="585530"/>
    <lineage>
        <taxon>Bacteria</taxon>
        <taxon>Bacillati</taxon>
        <taxon>Actinomycetota</taxon>
        <taxon>Actinomycetes</taxon>
        <taxon>Micrococcales</taxon>
        <taxon>Brevibacteriaceae</taxon>
        <taxon>Brevibacterium</taxon>
    </lineage>
</organism>
<proteinExistence type="predicted"/>
<name>D4YMM8_9MICO</name>
<keyword evidence="1" id="KW-1133">Transmembrane helix</keyword>
<keyword evidence="3" id="KW-1185">Reference proteome</keyword>